<feature type="compositionally biased region" description="Polar residues" evidence="7">
    <location>
        <begin position="353"/>
        <end position="365"/>
    </location>
</feature>
<feature type="compositionally biased region" description="Polar residues" evidence="7">
    <location>
        <begin position="319"/>
        <end position="336"/>
    </location>
</feature>
<dbReference type="GO" id="GO:0006355">
    <property type="term" value="P:regulation of DNA-templated transcription"/>
    <property type="evidence" value="ECO:0007669"/>
    <property type="project" value="InterPro"/>
</dbReference>
<evidence type="ECO:0000313" key="10">
    <source>
        <dbReference type="Proteomes" id="UP001316803"/>
    </source>
</evidence>
<dbReference type="PROSITE" id="PS51044">
    <property type="entry name" value="ZF_SP_RING"/>
    <property type="match status" value="1"/>
</dbReference>
<evidence type="ECO:0000256" key="6">
    <source>
        <dbReference type="PROSITE-ProRule" id="PRU00452"/>
    </source>
</evidence>
<dbReference type="PROSITE" id="PS00354">
    <property type="entry name" value="HMGI_Y"/>
    <property type="match status" value="1"/>
</dbReference>
<feature type="compositionally biased region" description="Low complexity" evidence="7">
    <location>
        <begin position="73"/>
        <end position="91"/>
    </location>
</feature>
<comment type="subcellular location">
    <subcellularLocation>
        <location evidence="1">Nucleus</location>
    </subcellularLocation>
</comment>
<organism evidence="9 10">
    <name type="scientific">Knufia fluminis</name>
    <dbReference type="NCBI Taxonomy" id="191047"/>
    <lineage>
        <taxon>Eukaryota</taxon>
        <taxon>Fungi</taxon>
        <taxon>Dikarya</taxon>
        <taxon>Ascomycota</taxon>
        <taxon>Pezizomycotina</taxon>
        <taxon>Eurotiomycetes</taxon>
        <taxon>Chaetothyriomycetidae</taxon>
        <taxon>Chaetothyriales</taxon>
        <taxon>Trichomeriaceae</taxon>
        <taxon>Knufia</taxon>
    </lineage>
</organism>
<feature type="compositionally biased region" description="Polar residues" evidence="7">
    <location>
        <begin position="724"/>
        <end position="734"/>
    </location>
</feature>
<feature type="region of interest" description="Disordered" evidence="7">
    <location>
        <begin position="719"/>
        <end position="756"/>
    </location>
</feature>
<feature type="region of interest" description="Disordered" evidence="7">
    <location>
        <begin position="353"/>
        <end position="447"/>
    </location>
</feature>
<sequence>MQNATDPVRPQPQPQPEFQNRAPGQRQPQPQPRPPVSHAAAINAANNTASTNSTLNRFLGTNQRSWMRPGLGISTATPTITTSTAQPVTPTNNNTPKRGRGRPRKSLPSDLDSTTSAPNLNPTTSLPSTTVHPTPAVQPSNSSSDRPLPAYRFLSAVPEVSSTNAPRDDAGQEEQEKEHSAAGPEPRNDDNGPDVEESGITLRPDAEAAPAPTSGDGVEVVDLTFTQPDPIEHEPTVLPTNPEALNEIDAMILLAADTTGPAGSSTTERTRTIPQVVGDVVSADASEFWQSLTATTTSLDHARSTSNAHPVSGPPELSSAPTEGTRRSASISAASDGQTAAAAAATFYRPPSTQLLTPVASPSMQHNDHLQRKRPGIDPPSVQHPQTRLRTESPQTSPLARQLPFSNTPLQSPPQDQPSHRRSHTYLASQQPPQRHSVPQRPSSTALMSSHQQLHSGVMPRTGSYPVVAQPHRAPILGSAAPVPGRGQAYLAGFDTTIAEMRRRIDLSDRPQLRLPWIRDACQNNDLFFLLLNQLLCIWHFNKELLIELGLDASCSDGFRTLELLFASNTELPEELLAFLAGWPSSTYSLKANAELKQWVANIGQFLPQLGRHWEDFRTNCMRRRCPPTAREITDAFQCPPSTVLPRAIFSSLARQVQPAAPLEFQNAAYELFRMNQHDYFNSLFQRRHDRSLAEDFNAFGLQYNQLLEQYWRRASGSIVPSGGQPSLPDNRTALTRDPFTLPSDRDTGGLATAPRNTAPLNLDLINSIATGVTTPMRVISSPANGSAPRTRPVVNTGSEMLHNRVQASPVVHSPANGMGPIQSGFARTNFQAFSPLGPQASSAPASRVNNSQNRTQIFRPNPQSHASQPLLPDLRNLPPFLTNPVPEQEALHLAHLRQPLTEVKDAKTDEPPRLYQSIQSCAFGPHPFSPELAFFEVSFELSPDLVRRKAEIIGPAVGSQQLPKRIFTTDSLLFNLRCVQLKVSEDLPDESDWAALPTCYPQHIFISINDEHLEVRRKRHFRKDLPIDVTPFVKDGDNKIKVSIHGEKSEEGKKFAMAVEVIGLQDHTQAFKMPTKIPAEESLRNITSTMQPAADGDDDDMQVVNDNIILSITDPFLSSMFTIPVRGKKCKHRECFDLETFLRSRMSDNKDALTSVYEWRCPTCSKDARPASLVIDGFLQSVRDQLVEAGNTDARAIIVKEDGSWVVKQEVDREANGGASRGDSRQPGRDREKSESQSRVTTDQAAVMPQAQNGTDATSNGIQPTASRIIEIIELDDD</sequence>
<name>A0AAN8IBY9_9EURO</name>
<feature type="region of interest" description="Disordered" evidence="7">
    <location>
        <begin position="1"/>
        <end position="199"/>
    </location>
</feature>
<feature type="region of interest" description="Disordered" evidence="7">
    <location>
        <begin position="1211"/>
        <end position="1265"/>
    </location>
</feature>
<protein>
    <recommendedName>
        <fullName evidence="8">SP-RING-type domain-containing protein</fullName>
    </recommendedName>
</protein>
<proteinExistence type="predicted"/>
<dbReference type="GO" id="GO:0000785">
    <property type="term" value="C:chromatin"/>
    <property type="evidence" value="ECO:0007669"/>
    <property type="project" value="TreeGrafter"/>
</dbReference>
<evidence type="ECO:0000313" key="9">
    <source>
        <dbReference type="EMBL" id="KAK5957890.1"/>
    </source>
</evidence>
<keyword evidence="4" id="KW-0862">Zinc</keyword>
<dbReference type="Gene3D" id="3.30.40.10">
    <property type="entry name" value="Zinc/RING finger domain, C3HC4 (zinc finger)"/>
    <property type="match status" value="1"/>
</dbReference>
<evidence type="ECO:0000256" key="2">
    <source>
        <dbReference type="ARBA" id="ARBA00022723"/>
    </source>
</evidence>
<evidence type="ECO:0000256" key="5">
    <source>
        <dbReference type="ARBA" id="ARBA00023242"/>
    </source>
</evidence>
<evidence type="ECO:0000256" key="7">
    <source>
        <dbReference type="SAM" id="MobiDB-lite"/>
    </source>
</evidence>
<evidence type="ECO:0000259" key="8">
    <source>
        <dbReference type="PROSITE" id="PS51044"/>
    </source>
</evidence>
<feature type="compositionally biased region" description="Polar residues" evidence="7">
    <location>
        <begin position="111"/>
        <end position="145"/>
    </location>
</feature>
<dbReference type="PANTHER" id="PTHR10782">
    <property type="entry name" value="ZINC FINGER MIZ DOMAIN-CONTAINING PROTEIN"/>
    <property type="match status" value="1"/>
</dbReference>
<dbReference type="GO" id="GO:0016925">
    <property type="term" value="P:protein sumoylation"/>
    <property type="evidence" value="ECO:0007669"/>
    <property type="project" value="TreeGrafter"/>
</dbReference>
<keyword evidence="2" id="KW-0479">Metal-binding</keyword>
<dbReference type="AlphaFoldDB" id="A0AAN8IBY9"/>
<evidence type="ECO:0000256" key="4">
    <source>
        <dbReference type="ARBA" id="ARBA00022833"/>
    </source>
</evidence>
<dbReference type="GO" id="GO:0061665">
    <property type="term" value="F:SUMO ligase activity"/>
    <property type="evidence" value="ECO:0007669"/>
    <property type="project" value="TreeGrafter"/>
</dbReference>
<dbReference type="EMBL" id="JAKLMC020000002">
    <property type="protein sequence ID" value="KAK5957890.1"/>
    <property type="molecule type" value="Genomic_DNA"/>
</dbReference>
<dbReference type="GO" id="GO:0005634">
    <property type="term" value="C:nucleus"/>
    <property type="evidence" value="ECO:0007669"/>
    <property type="project" value="UniProtKB-SubCell"/>
</dbReference>
<evidence type="ECO:0000256" key="3">
    <source>
        <dbReference type="ARBA" id="ARBA00022771"/>
    </source>
</evidence>
<dbReference type="Pfam" id="PF02891">
    <property type="entry name" value="zf-MIZ"/>
    <property type="match status" value="1"/>
</dbReference>
<feature type="compositionally biased region" description="Polar residues" evidence="7">
    <location>
        <begin position="300"/>
        <end position="309"/>
    </location>
</feature>
<dbReference type="InterPro" id="IPR013083">
    <property type="entry name" value="Znf_RING/FYVE/PHD"/>
</dbReference>
<dbReference type="GO" id="GO:0008270">
    <property type="term" value="F:zinc ion binding"/>
    <property type="evidence" value="ECO:0007669"/>
    <property type="project" value="UniProtKB-KW"/>
</dbReference>
<gene>
    <name evidence="9" type="ORF">OHC33_001079</name>
</gene>
<dbReference type="InterPro" id="IPR004181">
    <property type="entry name" value="Znf_MIZ"/>
</dbReference>
<comment type="caution">
    <text evidence="9">The sequence shown here is derived from an EMBL/GenBank/DDBJ whole genome shotgun (WGS) entry which is preliminary data.</text>
</comment>
<feature type="region of interest" description="Disordered" evidence="7">
    <location>
        <begin position="300"/>
        <end position="336"/>
    </location>
</feature>
<feature type="compositionally biased region" description="Basic and acidic residues" evidence="7">
    <location>
        <begin position="1223"/>
        <end position="1237"/>
    </location>
</feature>
<keyword evidence="10" id="KW-1185">Reference proteome</keyword>
<dbReference type="Proteomes" id="UP001316803">
    <property type="component" value="Unassembled WGS sequence"/>
</dbReference>
<dbReference type="InterPro" id="IPR000637">
    <property type="entry name" value="HMGI/Y_DNA-bd_CS"/>
</dbReference>
<feature type="compositionally biased region" description="Polar residues" evidence="7">
    <location>
        <begin position="383"/>
        <end position="410"/>
    </location>
</feature>
<reference evidence="9 10" key="1">
    <citation type="submission" date="2022-12" db="EMBL/GenBank/DDBJ databases">
        <title>Genomic features and morphological characterization of a novel Knufia sp. strain isolated from spacecraft assembly facility.</title>
        <authorList>
            <person name="Teixeira M."/>
            <person name="Chander A.M."/>
            <person name="Stajich J.E."/>
            <person name="Venkateswaran K."/>
        </authorList>
    </citation>
    <scope>NUCLEOTIDE SEQUENCE [LARGE SCALE GENOMIC DNA]</scope>
    <source>
        <strain evidence="9 10">FJI-L2-BK-P2</strain>
    </source>
</reference>
<keyword evidence="3 6" id="KW-0863">Zinc-finger</keyword>
<dbReference type="PANTHER" id="PTHR10782:SF4">
    <property type="entry name" value="TONALLI, ISOFORM E"/>
    <property type="match status" value="1"/>
</dbReference>
<evidence type="ECO:0000256" key="1">
    <source>
        <dbReference type="ARBA" id="ARBA00004123"/>
    </source>
</evidence>
<feature type="compositionally biased region" description="Low complexity" evidence="7">
    <location>
        <begin position="37"/>
        <end position="56"/>
    </location>
</feature>
<feature type="compositionally biased region" description="Polar residues" evidence="7">
    <location>
        <begin position="1238"/>
        <end position="1265"/>
    </location>
</feature>
<feature type="compositionally biased region" description="Basic and acidic residues" evidence="7">
    <location>
        <begin position="166"/>
        <end position="190"/>
    </location>
</feature>
<keyword evidence="5" id="KW-0539">Nucleus</keyword>
<feature type="domain" description="SP-RING-type" evidence="8">
    <location>
        <begin position="1098"/>
        <end position="1189"/>
    </location>
</feature>
<accession>A0AAN8IBY9</accession>